<gene>
    <name evidence="1" type="ORF">C1I92_13230</name>
</gene>
<protein>
    <submittedName>
        <fullName evidence="1">Uncharacterized protein</fullName>
    </submittedName>
</protein>
<comment type="caution">
    <text evidence="1">The sequence shown here is derived from an EMBL/GenBank/DDBJ whole genome shotgun (WGS) entry which is preliminary data.</text>
</comment>
<proteinExistence type="predicted"/>
<organism evidence="1 2">
    <name type="scientific">Jiangella anatolica</name>
    <dbReference type="NCBI Taxonomy" id="2670374"/>
    <lineage>
        <taxon>Bacteria</taxon>
        <taxon>Bacillati</taxon>
        <taxon>Actinomycetota</taxon>
        <taxon>Actinomycetes</taxon>
        <taxon>Jiangellales</taxon>
        <taxon>Jiangellaceae</taxon>
        <taxon>Jiangella</taxon>
    </lineage>
</organism>
<dbReference type="Proteomes" id="UP000248764">
    <property type="component" value="Unassembled WGS sequence"/>
</dbReference>
<dbReference type="AlphaFoldDB" id="A0A2W2BS07"/>
<evidence type="ECO:0000313" key="2">
    <source>
        <dbReference type="Proteomes" id="UP000248764"/>
    </source>
</evidence>
<dbReference type="EMBL" id="POTW01000027">
    <property type="protein sequence ID" value="PZF83234.1"/>
    <property type="molecule type" value="Genomic_DNA"/>
</dbReference>
<name>A0A2W2BS07_9ACTN</name>
<evidence type="ECO:0000313" key="1">
    <source>
        <dbReference type="EMBL" id="PZF83234.1"/>
    </source>
</evidence>
<keyword evidence="2" id="KW-1185">Reference proteome</keyword>
<sequence length="75" mass="8995">MFVRVEREDGFLSQGWFLTQTSQRPAVALFGLGSRWRTLRALVPQLPSETWRETSWTVPWSRFEAWWKHETRVQS</sequence>
<reference evidence="1 2" key="1">
    <citation type="submission" date="2018-01" db="EMBL/GenBank/DDBJ databases">
        <title>Draft genome sequence of Jiangella sp. GTF31.</title>
        <authorList>
            <person name="Sahin N."/>
            <person name="Ay H."/>
            <person name="Saygin H."/>
        </authorList>
    </citation>
    <scope>NUCLEOTIDE SEQUENCE [LARGE SCALE GENOMIC DNA]</scope>
    <source>
        <strain evidence="1 2">GTF31</strain>
    </source>
</reference>
<accession>A0A2W2BS07</accession>